<organism evidence="1 2">
    <name type="scientific">Trapa incisa</name>
    <dbReference type="NCBI Taxonomy" id="236973"/>
    <lineage>
        <taxon>Eukaryota</taxon>
        <taxon>Viridiplantae</taxon>
        <taxon>Streptophyta</taxon>
        <taxon>Embryophyta</taxon>
        <taxon>Tracheophyta</taxon>
        <taxon>Spermatophyta</taxon>
        <taxon>Magnoliopsida</taxon>
        <taxon>eudicotyledons</taxon>
        <taxon>Gunneridae</taxon>
        <taxon>Pentapetalae</taxon>
        <taxon>rosids</taxon>
        <taxon>malvids</taxon>
        <taxon>Myrtales</taxon>
        <taxon>Lythraceae</taxon>
        <taxon>Trapa</taxon>
    </lineage>
</organism>
<dbReference type="EMBL" id="JAXIOK010000023">
    <property type="protein sequence ID" value="KAK4742650.1"/>
    <property type="molecule type" value="Genomic_DNA"/>
</dbReference>
<keyword evidence="2" id="KW-1185">Reference proteome</keyword>
<sequence>MYTLLFLANGKNLSDSMLVFPTPARLLVSSPSMNNNCCVEQSFQHLPQPRHPPSFPFASSSHHSPSSCNCHGLFPRGNCQGQRALASPSEAQPAVYSLWHPWLGSVYIHGGWQKSEWAVGRLKWCALVRKRKMQKSEWIVSVVPSSDDAERGEGG</sequence>
<evidence type="ECO:0000313" key="2">
    <source>
        <dbReference type="Proteomes" id="UP001345219"/>
    </source>
</evidence>
<gene>
    <name evidence="1" type="ORF">SAY87_000651</name>
</gene>
<proteinExistence type="predicted"/>
<dbReference type="Proteomes" id="UP001345219">
    <property type="component" value="Chromosome 1"/>
</dbReference>
<evidence type="ECO:0000313" key="1">
    <source>
        <dbReference type="EMBL" id="KAK4742650.1"/>
    </source>
</evidence>
<accession>A0AAN7GH83</accession>
<reference evidence="1 2" key="1">
    <citation type="journal article" date="2023" name="Hortic Res">
        <title>Pangenome of water caltrop reveals structural variations and asymmetric subgenome divergence after allopolyploidization.</title>
        <authorList>
            <person name="Zhang X."/>
            <person name="Chen Y."/>
            <person name="Wang L."/>
            <person name="Yuan Y."/>
            <person name="Fang M."/>
            <person name="Shi L."/>
            <person name="Lu R."/>
            <person name="Comes H.P."/>
            <person name="Ma Y."/>
            <person name="Chen Y."/>
            <person name="Huang G."/>
            <person name="Zhou Y."/>
            <person name="Zheng Z."/>
            <person name="Qiu Y."/>
        </authorList>
    </citation>
    <scope>NUCLEOTIDE SEQUENCE [LARGE SCALE GENOMIC DNA]</scope>
    <source>
        <tissue evidence="1">Roots</tissue>
    </source>
</reference>
<dbReference type="AlphaFoldDB" id="A0AAN7GH83"/>
<protein>
    <submittedName>
        <fullName evidence="1">Uncharacterized protein</fullName>
    </submittedName>
</protein>
<comment type="caution">
    <text evidence="1">The sequence shown here is derived from an EMBL/GenBank/DDBJ whole genome shotgun (WGS) entry which is preliminary data.</text>
</comment>
<name>A0AAN7GH83_9MYRT</name>